<sequence length="167" mass="18428">MADMLVKLYHITPDHALIARLAQQQITIKRVLAPDALRVIRFIETSAEAHWPQEAKERWMAECAASMSNHPPTCFVAVQQRTIIGFACYNATANGYVGPMGVLREAQGNGVGKALLITSLLAMWDEGYGYAIIGWAARSAMEFYAKTVQAQVIEDSSPGIYRRLIDG</sequence>
<dbReference type="PROSITE" id="PS51186">
    <property type="entry name" value="GNAT"/>
    <property type="match status" value="1"/>
</dbReference>
<dbReference type="Pfam" id="PF00583">
    <property type="entry name" value="Acetyltransf_1"/>
    <property type="match status" value="1"/>
</dbReference>
<dbReference type="EMBL" id="SIJK02000001">
    <property type="protein sequence ID" value="MBP1464146.1"/>
    <property type="molecule type" value="Genomic_DNA"/>
</dbReference>
<name>A0ABS4D3X8_9CHLR</name>
<comment type="caution">
    <text evidence="2">The sequence shown here is derived from an EMBL/GenBank/DDBJ whole genome shotgun (WGS) entry which is preliminary data.</text>
</comment>
<protein>
    <submittedName>
        <fullName evidence="2">GNAT family N-acetyltransferase</fullName>
    </submittedName>
</protein>
<keyword evidence="3" id="KW-1185">Reference proteome</keyword>
<organism evidence="2 3">
    <name type="scientific">Candidatus Chloroploca mongolica</name>
    <dbReference type="NCBI Taxonomy" id="2528176"/>
    <lineage>
        <taxon>Bacteria</taxon>
        <taxon>Bacillati</taxon>
        <taxon>Chloroflexota</taxon>
        <taxon>Chloroflexia</taxon>
        <taxon>Chloroflexales</taxon>
        <taxon>Chloroflexineae</taxon>
        <taxon>Oscillochloridaceae</taxon>
        <taxon>Candidatus Chloroploca</taxon>
    </lineage>
</organism>
<evidence type="ECO:0000313" key="3">
    <source>
        <dbReference type="Proteomes" id="UP001193081"/>
    </source>
</evidence>
<accession>A0ABS4D3X8</accession>
<dbReference type="InterPro" id="IPR016181">
    <property type="entry name" value="Acyl_CoA_acyltransferase"/>
</dbReference>
<dbReference type="SUPFAM" id="SSF55729">
    <property type="entry name" value="Acyl-CoA N-acyltransferases (Nat)"/>
    <property type="match status" value="1"/>
</dbReference>
<dbReference type="InterPro" id="IPR000182">
    <property type="entry name" value="GNAT_dom"/>
</dbReference>
<reference evidence="2 3" key="1">
    <citation type="submission" date="2021-03" db="EMBL/GenBank/DDBJ databases">
        <authorList>
            <person name="Grouzdev D.S."/>
        </authorList>
    </citation>
    <scope>NUCLEOTIDE SEQUENCE [LARGE SCALE GENOMIC DNA]</scope>
    <source>
        <strain evidence="2 3">M50-1</strain>
    </source>
</reference>
<dbReference type="CDD" id="cd04301">
    <property type="entry name" value="NAT_SF"/>
    <property type="match status" value="1"/>
</dbReference>
<evidence type="ECO:0000313" key="2">
    <source>
        <dbReference type="EMBL" id="MBP1464146.1"/>
    </source>
</evidence>
<feature type="domain" description="N-acetyltransferase" evidence="1">
    <location>
        <begin position="26"/>
        <end position="167"/>
    </location>
</feature>
<dbReference type="Gene3D" id="3.40.630.30">
    <property type="match status" value="1"/>
</dbReference>
<dbReference type="RefSeq" id="WP_135475543.1">
    <property type="nucleotide sequence ID" value="NZ_SIJK02000001.1"/>
</dbReference>
<gene>
    <name evidence="2" type="ORF">EYB53_000355</name>
</gene>
<dbReference type="Proteomes" id="UP001193081">
    <property type="component" value="Unassembled WGS sequence"/>
</dbReference>
<proteinExistence type="predicted"/>
<evidence type="ECO:0000259" key="1">
    <source>
        <dbReference type="PROSITE" id="PS51186"/>
    </source>
</evidence>